<keyword evidence="2 6" id="KW-0547">Nucleotide-binding</keyword>
<feature type="domain" description="Kinesin motor" evidence="8">
    <location>
        <begin position="438"/>
        <end position="768"/>
    </location>
</feature>
<dbReference type="GO" id="GO:0005874">
    <property type="term" value="C:microtubule"/>
    <property type="evidence" value="ECO:0007669"/>
    <property type="project" value="UniProtKB-KW"/>
</dbReference>
<evidence type="ECO:0000256" key="6">
    <source>
        <dbReference type="PROSITE-ProRule" id="PRU00283"/>
    </source>
</evidence>
<protein>
    <submittedName>
        <fullName evidence="9">Kinesin-8, putative</fullName>
    </submittedName>
</protein>
<dbReference type="InterPro" id="IPR027640">
    <property type="entry name" value="Kinesin-like_fam"/>
</dbReference>
<dbReference type="PRINTS" id="PR00380">
    <property type="entry name" value="KINESINHEAVY"/>
</dbReference>
<evidence type="ECO:0000256" key="5">
    <source>
        <dbReference type="ARBA" id="ARBA00023175"/>
    </source>
</evidence>
<dbReference type="Proteomes" id="UP000515308">
    <property type="component" value="Chromosome PVLDE_10"/>
</dbReference>
<feature type="binding site" evidence="6">
    <location>
        <begin position="525"/>
        <end position="532"/>
    </location>
    <ligand>
        <name>ATP</name>
        <dbReference type="ChEBI" id="CHEBI:30616"/>
    </ligand>
</feature>
<keyword evidence="4" id="KW-0175">Coiled coil</keyword>
<proteinExistence type="inferred from homology"/>
<comment type="similarity">
    <text evidence="6">Belongs to the TRAFAC class myosin-kinesin ATPase superfamily. Kinesin family.</text>
</comment>
<reference evidence="9 10" key="1">
    <citation type="submission" date="2020-08" db="EMBL/GenBank/DDBJ databases">
        <authorList>
            <person name="Ramaprasad A."/>
        </authorList>
    </citation>
    <scope>NUCLEOTIDE SEQUENCE [LARGE SCALE GENOMIC DNA]</scope>
</reference>
<dbReference type="PANTHER" id="PTHR47968">
    <property type="entry name" value="CENTROMERE PROTEIN E"/>
    <property type="match status" value="1"/>
</dbReference>
<keyword evidence="5 6" id="KW-0505">Motor protein</keyword>
<evidence type="ECO:0000256" key="2">
    <source>
        <dbReference type="ARBA" id="ARBA00022741"/>
    </source>
</evidence>
<dbReference type="GO" id="GO:0003777">
    <property type="term" value="F:microtubule motor activity"/>
    <property type="evidence" value="ECO:0007669"/>
    <property type="project" value="InterPro"/>
</dbReference>
<dbReference type="Gene3D" id="3.40.850.10">
    <property type="entry name" value="Kinesin motor domain"/>
    <property type="match status" value="1"/>
</dbReference>
<dbReference type="InterPro" id="IPR036961">
    <property type="entry name" value="Kinesin_motor_dom_sf"/>
</dbReference>
<name>A0A6V7S7V6_PLAVN</name>
<dbReference type="PANTHER" id="PTHR47968:SF13">
    <property type="entry name" value="KINESIN-LIKE PROTEIN KIF19 ISOFORM X1"/>
    <property type="match status" value="1"/>
</dbReference>
<evidence type="ECO:0000256" key="7">
    <source>
        <dbReference type="SAM" id="MobiDB-lite"/>
    </source>
</evidence>
<feature type="region of interest" description="Disordered" evidence="7">
    <location>
        <begin position="1"/>
        <end position="22"/>
    </location>
</feature>
<dbReference type="PROSITE" id="PS00411">
    <property type="entry name" value="KINESIN_MOTOR_1"/>
    <property type="match status" value="1"/>
</dbReference>
<dbReference type="InterPro" id="IPR019821">
    <property type="entry name" value="Kinesin_motor_CS"/>
</dbReference>
<dbReference type="SMART" id="SM00129">
    <property type="entry name" value="KISc"/>
    <property type="match status" value="1"/>
</dbReference>
<evidence type="ECO:0000313" key="9">
    <source>
        <dbReference type="EMBL" id="CAD2093082.1"/>
    </source>
</evidence>
<dbReference type="GO" id="GO:0007018">
    <property type="term" value="P:microtubule-based movement"/>
    <property type="evidence" value="ECO:0007669"/>
    <property type="project" value="InterPro"/>
</dbReference>
<dbReference type="EMBL" id="LR865372">
    <property type="protein sequence ID" value="CAD2093082.1"/>
    <property type="molecule type" value="Genomic_DNA"/>
</dbReference>
<dbReference type="InterPro" id="IPR027417">
    <property type="entry name" value="P-loop_NTPase"/>
</dbReference>
<sequence>MNGKFSNVIKRNNNDENNKKVNKVYIYSKKNKKFIENNTISSSNTNNTNNTNNTSNTRNTSNTSNNSSKKNILFLNTQNEIEGKTQKKFFFLHNIKERKSILKKKKKNSHMKRLENVNNNGIDLSTISYMEENNFYDNNNKKTLRIPPEFSNTKKAPKVTHGSIDSVKKKNYENLSADKKHLVNTSGKISDIGNTLGNNNIGGSNIAIKKLENKKSPIIFWKGNEKEIIKKNYSSNNNTNRIINYNDQTLKIFCNLNKENNKNGVKTNKTNNFISNSNDNKNIKRKLMENEAAHTDVNISNTGNSCMRTDPQSTICIIGDETKNNAYEMDKKINKNMLSINDNKNFMGNMNEYPITSKNIYDSIYIPQINIKNINNSYPRNNNNLGTYSYGVNNNTKSGVGNNYNDTVNIGNNNTININGLKKCDSSNLINTLNEYSNVKVAVRIRPIPDDEEKIVSIFNKNYVLIEKTNEKESYLLSQKKKQSTYVFDVVFDVNASQEEVFYHTSKPLIPHVFKGINCTVFAYGATGSGKTYTMLDDKNQNGIVQLSLLELFTIIKDKKCKNVKVLMSFLEVYNETIRDLLGKEKNKTLEVQEDVAEVKVSNLCEIEIQSYEQAMLLINEGVRNRKMSPTRANKVSSRSHAILQIYVLNEMLDSNMNVINYKAKLCFVDLAGSERASATSNKGERFKEGSYINQSLLALANCINSLASNRNLAKVRVKYRDSKLTHLLKNSLEGNCLVVMIANINPSRKCFQESNNTLKYAFRARNIKLCATVQTNDNKETDIEKILKKNYVLQKEYDSLLIKHKSLREFYFRLKNLFCLYKIIHSCYQKKENAIENVSILGLKQDISIYEQLIKIKLDEAKNKIDSMNDDDDEKSFINIFDSHIHRNLNYFIHNTNFSILNEGNEKLMDLLDRVFSKQSIENEIMSSNGETDAGMLNNTTVNTVCSSNNIVDNIGPSNSTVDNTHYIDGASYNVESYNMKNDFLTSSNGQDNKNGNMEGNQISICDANNSEYYLKSNFENSEFNINKEKEYCENSLSNEDMSVNCKNNLNYNAIKCNEINTNIQEDKNNFQKVIFNDNFGEKNKNEINNKKIVPKKIYPKRNVVKHVENSMSNNMDGNKKNVKGITKEMPKGLVKGNNVGNSRGNAKKIYGKTVTKTNEKRDDEIFSKSIDKVYDINNKDKPYLKFPSTIAEEDQLQTFHNNLTDMQNSIFFNTINKQIDGSSHLPILQNNMAQLLLQNNILANNFILDGKTNIKDISADIIKSNINISNNNILNNQNINNKEIAIKDTSNINMEAKDNSTESNLDNLPDEFQDVRPLATIDVNMFKMMENSETTVSDNGNDDNNNDMVNSSNHILNFYKNYTEQMMKNNIDYKENKRGFALLDENNKYENTDENLILKKQKVKNK</sequence>
<feature type="region of interest" description="Disordered" evidence="7">
    <location>
        <begin position="37"/>
        <end position="70"/>
    </location>
</feature>
<dbReference type="Pfam" id="PF00225">
    <property type="entry name" value="Kinesin"/>
    <property type="match status" value="1"/>
</dbReference>
<organism evidence="9 10">
    <name type="scientific">Plasmodium vinckei lentum</name>
    <dbReference type="NCBI Taxonomy" id="138297"/>
    <lineage>
        <taxon>Eukaryota</taxon>
        <taxon>Sar</taxon>
        <taxon>Alveolata</taxon>
        <taxon>Apicomplexa</taxon>
        <taxon>Aconoidasida</taxon>
        <taxon>Haemosporida</taxon>
        <taxon>Plasmodiidae</taxon>
        <taxon>Plasmodium</taxon>
        <taxon>Plasmodium (Vinckeia)</taxon>
    </lineage>
</organism>
<evidence type="ECO:0000256" key="3">
    <source>
        <dbReference type="ARBA" id="ARBA00022840"/>
    </source>
</evidence>
<dbReference type="GO" id="GO:0008017">
    <property type="term" value="F:microtubule binding"/>
    <property type="evidence" value="ECO:0007669"/>
    <property type="project" value="InterPro"/>
</dbReference>
<accession>A0A6V7S7V6</accession>
<dbReference type="SUPFAM" id="SSF52540">
    <property type="entry name" value="P-loop containing nucleoside triphosphate hydrolases"/>
    <property type="match status" value="1"/>
</dbReference>
<dbReference type="InterPro" id="IPR001752">
    <property type="entry name" value="Kinesin_motor_dom"/>
</dbReference>
<dbReference type="PROSITE" id="PS50067">
    <property type="entry name" value="KINESIN_MOTOR_2"/>
    <property type="match status" value="1"/>
</dbReference>
<evidence type="ECO:0000256" key="4">
    <source>
        <dbReference type="ARBA" id="ARBA00023054"/>
    </source>
</evidence>
<feature type="compositionally biased region" description="Low complexity" evidence="7">
    <location>
        <begin position="37"/>
        <end position="68"/>
    </location>
</feature>
<dbReference type="FunFam" id="3.40.850.10:FF:000112">
    <property type="entry name" value="Kinesin-8, putative"/>
    <property type="match status" value="1"/>
</dbReference>
<evidence type="ECO:0000256" key="1">
    <source>
        <dbReference type="ARBA" id="ARBA00022701"/>
    </source>
</evidence>
<dbReference type="CDD" id="cd00106">
    <property type="entry name" value="KISc"/>
    <property type="match status" value="1"/>
</dbReference>
<keyword evidence="1" id="KW-0493">Microtubule</keyword>
<evidence type="ECO:0000313" key="10">
    <source>
        <dbReference type="Proteomes" id="UP000515308"/>
    </source>
</evidence>
<keyword evidence="3 6" id="KW-0067">ATP-binding</keyword>
<gene>
    <name evidence="9" type="ORF">PVLDE_1000800</name>
</gene>
<dbReference type="VEuPathDB" id="PlasmoDB:PVLDE_1000800"/>
<dbReference type="GO" id="GO:0005524">
    <property type="term" value="F:ATP binding"/>
    <property type="evidence" value="ECO:0007669"/>
    <property type="project" value="UniProtKB-UniRule"/>
</dbReference>
<evidence type="ECO:0000259" key="8">
    <source>
        <dbReference type="PROSITE" id="PS50067"/>
    </source>
</evidence>